<gene>
    <name evidence="2" type="ORF">DN068_19015</name>
</gene>
<reference evidence="2 3" key="1">
    <citation type="submission" date="2018-06" db="EMBL/GenBank/DDBJ databases">
        <title>Mucibacter soli gen. nov., sp. nov., a new member of the family Chitinophagaceae producing mucin.</title>
        <authorList>
            <person name="Kim M.-K."/>
            <person name="Park S."/>
            <person name="Kim T.-S."/>
            <person name="Joung Y."/>
            <person name="Han J.-H."/>
            <person name="Kim S.B."/>
        </authorList>
    </citation>
    <scope>NUCLEOTIDE SEQUENCE [LARGE SCALE GENOMIC DNA]</scope>
    <source>
        <strain evidence="2 3">R1-15</strain>
    </source>
</reference>
<sequence length="560" mass="63948">MRKLSILLLALCSLAVSTTHAQVSKVEVSTPFDEPEDGWNKVLQLKNGNTFFFHFTNKDGIEVTVYNKQRNLVATRELTSELWEPKKMKHSVIEGLYEIGGQPVIFLQQQIDRTPSLFRIKLDANTGEIAGEKLISTLDRYPTGASWAMKYGRVEEEDFFVEKDPRSDCYAVVNFNSFAESNKRLEIMHYDGSEGKHKIINRAFYNSPEGQFKYLRYIGMTVDGPYNVFMCTYGFNHKNDMGNDSRVIMSRLKTENGSPVFTHNLLAFSEDFRETRGIMQYNKGTNMLQLMTLTYLKSKGGGFSPFNTSERKSYYLTLMSFIDPESLTIAYTKPIVGEKIDADLHQQFEHTSAFHGLPQQMIINRDNTTTVLMEEMETTTVTNNVGSVVSQTTTLGNIGVAELNEKGSEDDGHVILKVQSCKGIYDPLYLSEKSKGKWSYRGNGATFNNNAFLSFDYLNTDNNKYVLFNDYPSNYAREQDGKRRRKTVTTISGANTMCYKMQNGKISRFFVFGTPQDDDQTKFCYVESSHFSKETNTYATLMMEKNGRDKQARIAWVTFQ</sequence>
<protein>
    <submittedName>
        <fullName evidence="2">Uncharacterized protein</fullName>
    </submittedName>
</protein>
<feature type="signal peptide" evidence="1">
    <location>
        <begin position="1"/>
        <end position="21"/>
    </location>
</feature>
<keyword evidence="1" id="KW-0732">Signal</keyword>
<organism evidence="2 3">
    <name type="scientific">Taibaiella soli</name>
    <dbReference type="NCBI Taxonomy" id="1649169"/>
    <lineage>
        <taxon>Bacteria</taxon>
        <taxon>Pseudomonadati</taxon>
        <taxon>Bacteroidota</taxon>
        <taxon>Chitinophagia</taxon>
        <taxon>Chitinophagales</taxon>
        <taxon>Chitinophagaceae</taxon>
        <taxon>Taibaiella</taxon>
    </lineage>
</organism>
<feature type="chain" id="PRO_5016113467" evidence="1">
    <location>
        <begin position="22"/>
        <end position="560"/>
    </location>
</feature>
<evidence type="ECO:0000313" key="2">
    <source>
        <dbReference type="EMBL" id="PZF71383.1"/>
    </source>
</evidence>
<dbReference type="OrthoDB" id="610057at2"/>
<dbReference type="EMBL" id="QKTW01000025">
    <property type="protein sequence ID" value="PZF71383.1"/>
    <property type="molecule type" value="Genomic_DNA"/>
</dbReference>
<name>A0A2W2BU86_9BACT</name>
<evidence type="ECO:0000256" key="1">
    <source>
        <dbReference type="SAM" id="SignalP"/>
    </source>
</evidence>
<dbReference type="Proteomes" id="UP000248745">
    <property type="component" value="Unassembled WGS sequence"/>
</dbReference>
<dbReference type="AlphaFoldDB" id="A0A2W2BU86"/>
<proteinExistence type="predicted"/>
<comment type="caution">
    <text evidence="2">The sequence shown here is derived from an EMBL/GenBank/DDBJ whole genome shotgun (WGS) entry which is preliminary data.</text>
</comment>
<keyword evidence="3" id="KW-1185">Reference proteome</keyword>
<dbReference type="RefSeq" id="WP_111000529.1">
    <property type="nucleotide sequence ID" value="NZ_QKTW01000025.1"/>
</dbReference>
<accession>A0A2W2BU86</accession>
<evidence type="ECO:0000313" key="3">
    <source>
        <dbReference type="Proteomes" id="UP000248745"/>
    </source>
</evidence>